<sequence>MVGMRLAPLVIKEFSSVSGVKKDLEELQDLAKHINNWLQAVGDKAIRNELSCSWLTNLKDAAYDAEDLIHEFHIEAETYEFKTTVKNAMLRYLWAKLKSVVFEFKTAHKIKAIKKRFDGIVKRKSDYSTIENNMPVGCRVHYTRKTIGEVPQWTTVDETSIFGRDKEKDLLISELIETNGHQKIKIVSVIGLGGSGKTTIAKLVFNDGNIIKHFEVLLWVHVSREFSVEKLVEKLFEAIAGDKPNHLPLQRVSRTISDKLAGKRFLAVLDDVWTEDRVDWERFMVHLKCGAPRSSILLTSHSRKVAQAVDSTCTYDLPFLSDEDSWNVFQQCFGIAMKYLDPEFRQIVIEIVNKCGGVPLAIKVIAGVLHGMKTIEEWQCIRDRNVIDIEDDERRVFSCLWLSYFHLPHHLKHCFVHCSIFPRGYVINRRHLIAQWIAHGFIPINQAQQPEEVGIGYFDSLLKMGFLQDQRQWSLSEVTCKMHDLVHDLARQIPQDEFFSEIEITDQIKRCRYLSLTSRTGKLDSKIFDKVRALYISGHSLTFDKTMNKQYCVRTVILDNIIVASLHIFVPKFEHLGYLEISCVNCEALPEAISHCWNLEAIHVRHCRRLAVLPESIGRLRKLRTLELSNSPKIKNLPVSIGDCDNIRSLCIEGCGIEDIPNCIGKMVNLRVLSIMWCLHFLQLPESFGKLCNLHTVSLKHCRSLQNLPQCITSLSHLECVDLGFCHNLLKLPEDIGNLKKLKVLNLEECKKLLGLPAGCGQLTRLQQLGLFIIGDSTKHARIFELEKLDMLSGELQVRNIKYVKDPSDVEKARLKEKNGIKKLSLDWYLVEGVHSSDTQDELLLNMENALHLLNCLEPPSEIEELRIGGYQGMQLPRWMRNQNDFYDLPDGDMLNPSCPSRFYHLTNLVLENLPYLEHLVGLVGLPEIKILELRGMPKLLELLTTITGLANGGEEDEMQYCFPRLSTLVISDCPKLSVKPYFPPSLQSLTLEGTSEHLLSTGCFSYLRHAGHAHGEEPSSSSCAVNVKRPHLMELKLGLLIGSSSCWDVLEHLTGLHVLEIFNCRDLSHLLESMKGLTCLRRLVIEYCNNLCVLPEWLGDLQSLQHLCIEGLPIISISPQSIQHLTSLESLDITSCDALQHLPDQLRELCSLRNLYIYDLPALTFLPQSIQCLTSLRFLDLVHCKALTQLPESLGELSALRCLYIQGCPGLTSLPHFVRRLALEKLLISGNLELVRRCREGVGKDWHLISHIPNLRLEDYCLLVDLCLPGLTRNALAAVGDQANWRPKSGGASRPPITQRSWQWAAVAGRPDERQRSGLKPSTFGPPAHPSVPIYAATPEVCRSLGCFCFQGQYCYCSRMPNQTAPTNSTEANANSKNEPLAEEHVD</sequence>
<dbReference type="GO" id="GO:0002758">
    <property type="term" value="P:innate immune response-activating signaling pathway"/>
    <property type="evidence" value="ECO:0007669"/>
    <property type="project" value="UniProtKB-ARBA"/>
</dbReference>
<dbReference type="InterPro" id="IPR027417">
    <property type="entry name" value="P-loop_NTPase"/>
</dbReference>
<dbReference type="FunFam" id="1.10.10.10:FF:000322">
    <property type="entry name" value="Probable disease resistance protein At1g63360"/>
    <property type="match status" value="1"/>
</dbReference>
<dbReference type="GO" id="GO:0043531">
    <property type="term" value="F:ADP binding"/>
    <property type="evidence" value="ECO:0007669"/>
    <property type="project" value="InterPro"/>
</dbReference>
<feature type="domain" description="NB-ARC" evidence="8">
    <location>
        <begin position="165"/>
        <end position="331"/>
    </location>
</feature>
<dbReference type="GO" id="GO:0009626">
    <property type="term" value="P:plant-type hypersensitive response"/>
    <property type="evidence" value="ECO:0007669"/>
    <property type="project" value="UniProtKB-ARBA"/>
</dbReference>
<dbReference type="Proteomes" id="UP001341281">
    <property type="component" value="Chromosome 08"/>
</dbReference>
<keyword evidence="4" id="KW-0547">Nucleotide-binding</keyword>
<evidence type="ECO:0000256" key="5">
    <source>
        <dbReference type="ARBA" id="ARBA00022821"/>
    </source>
</evidence>
<dbReference type="EMBL" id="CP144752">
    <property type="protein sequence ID" value="WVZ91070.1"/>
    <property type="molecule type" value="Genomic_DNA"/>
</dbReference>
<dbReference type="SUPFAM" id="SSF52540">
    <property type="entry name" value="P-loop containing nucleoside triphosphate hydrolases"/>
    <property type="match status" value="1"/>
</dbReference>
<dbReference type="Pfam" id="PF25019">
    <property type="entry name" value="LRR_R13L1-DRL21"/>
    <property type="match status" value="1"/>
</dbReference>
<dbReference type="Pfam" id="PF18052">
    <property type="entry name" value="Rx_N"/>
    <property type="match status" value="1"/>
</dbReference>
<evidence type="ECO:0000256" key="3">
    <source>
        <dbReference type="ARBA" id="ARBA00022737"/>
    </source>
</evidence>
<evidence type="ECO:0000259" key="9">
    <source>
        <dbReference type="Pfam" id="PF18052"/>
    </source>
</evidence>
<dbReference type="Gene3D" id="1.10.8.430">
    <property type="entry name" value="Helical domain of apoptotic protease-activating factors"/>
    <property type="match status" value="1"/>
</dbReference>
<evidence type="ECO:0000256" key="1">
    <source>
        <dbReference type="ARBA" id="ARBA00008894"/>
    </source>
</evidence>
<name>A0AAQ3UIV3_PASNO</name>
<keyword evidence="5" id="KW-0611">Plant defense</keyword>
<gene>
    <name evidence="12" type="ORF">U9M48_037290</name>
</gene>
<feature type="domain" description="Disease resistance protein winged helix" evidence="10">
    <location>
        <begin position="420"/>
        <end position="490"/>
    </location>
</feature>
<feature type="domain" description="Disease resistance N-terminal" evidence="9">
    <location>
        <begin position="5"/>
        <end position="80"/>
    </location>
</feature>
<dbReference type="Pfam" id="PF23559">
    <property type="entry name" value="WHD_DRP"/>
    <property type="match status" value="1"/>
</dbReference>
<keyword evidence="13" id="KW-1185">Reference proteome</keyword>
<evidence type="ECO:0000256" key="2">
    <source>
        <dbReference type="ARBA" id="ARBA00022614"/>
    </source>
</evidence>
<dbReference type="InterPro" id="IPR032675">
    <property type="entry name" value="LRR_dom_sf"/>
</dbReference>
<feature type="compositionally biased region" description="Polar residues" evidence="7">
    <location>
        <begin position="1367"/>
        <end position="1379"/>
    </location>
</feature>
<dbReference type="InterPro" id="IPR036388">
    <property type="entry name" value="WH-like_DNA-bd_sf"/>
</dbReference>
<dbReference type="Pfam" id="PF00931">
    <property type="entry name" value="NB-ARC"/>
    <property type="match status" value="1"/>
</dbReference>
<evidence type="ECO:0000259" key="11">
    <source>
        <dbReference type="Pfam" id="PF25019"/>
    </source>
</evidence>
<feature type="domain" description="R13L1/DRL21-like LRR repeat region" evidence="11">
    <location>
        <begin position="785"/>
        <end position="937"/>
    </location>
</feature>
<keyword evidence="2" id="KW-0433">Leucine-rich repeat</keyword>
<dbReference type="InterPro" id="IPR056789">
    <property type="entry name" value="LRR_R13L1-DRL21"/>
</dbReference>
<feature type="region of interest" description="Disordered" evidence="7">
    <location>
        <begin position="1367"/>
        <end position="1388"/>
    </location>
</feature>
<protein>
    <submittedName>
        <fullName evidence="12">Uncharacterized protein</fullName>
    </submittedName>
</protein>
<comment type="similarity">
    <text evidence="1">Belongs to the disease resistance NB-LRR family.</text>
</comment>
<proteinExistence type="inferred from homology"/>
<reference evidence="12 13" key="1">
    <citation type="submission" date="2024-02" db="EMBL/GenBank/DDBJ databases">
        <title>High-quality chromosome-scale genome assembly of Pensacola bahiagrass (Paspalum notatum Flugge var. saurae).</title>
        <authorList>
            <person name="Vega J.M."/>
            <person name="Podio M."/>
            <person name="Orjuela J."/>
            <person name="Siena L.A."/>
            <person name="Pessino S.C."/>
            <person name="Combes M.C."/>
            <person name="Mariac C."/>
            <person name="Albertini E."/>
            <person name="Pupilli F."/>
            <person name="Ortiz J.P.A."/>
            <person name="Leblanc O."/>
        </authorList>
    </citation>
    <scope>NUCLEOTIDE SEQUENCE [LARGE SCALE GENOMIC DNA]</scope>
    <source>
        <strain evidence="12">R1</strain>
        <tissue evidence="12">Leaf</tissue>
    </source>
</reference>
<evidence type="ECO:0000256" key="7">
    <source>
        <dbReference type="SAM" id="MobiDB-lite"/>
    </source>
</evidence>
<dbReference type="Gene3D" id="3.40.50.300">
    <property type="entry name" value="P-loop containing nucleotide triphosphate hydrolases"/>
    <property type="match status" value="1"/>
</dbReference>
<evidence type="ECO:0000256" key="4">
    <source>
        <dbReference type="ARBA" id="ARBA00022741"/>
    </source>
</evidence>
<evidence type="ECO:0000256" key="6">
    <source>
        <dbReference type="ARBA" id="ARBA00022840"/>
    </source>
</evidence>
<dbReference type="Gene3D" id="1.10.10.10">
    <property type="entry name" value="Winged helix-like DNA-binding domain superfamily/Winged helix DNA-binding domain"/>
    <property type="match status" value="1"/>
</dbReference>
<dbReference type="Gene3D" id="3.80.10.10">
    <property type="entry name" value="Ribonuclease Inhibitor"/>
    <property type="match status" value="4"/>
</dbReference>
<evidence type="ECO:0000313" key="12">
    <source>
        <dbReference type="EMBL" id="WVZ91070.1"/>
    </source>
</evidence>
<accession>A0AAQ3UIV3</accession>
<dbReference type="InterPro" id="IPR058922">
    <property type="entry name" value="WHD_DRP"/>
</dbReference>
<dbReference type="SUPFAM" id="SSF52058">
    <property type="entry name" value="L domain-like"/>
    <property type="match status" value="2"/>
</dbReference>
<dbReference type="PRINTS" id="PR00364">
    <property type="entry name" value="DISEASERSIST"/>
</dbReference>
<dbReference type="InterPro" id="IPR002182">
    <property type="entry name" value="NB-ARC"/>
</dbReference>
<dbReference type="PANTHER" id="PTHR36766">
    <property type="entry name" value="PLANT BROAD-SPECTRUM MILDEW RESISTANCE PROTEIN RPW8"/>
    <property type="match status" value="1"/>
</dbReference>
<keyword evidence="6" id="KW-0067">ATP-binding</keyword>
<dbReference type="Gene3D" id="1.20.5.4130">
    <property type="match status" value="1"/>
</dbReference>
<evidence type="ECO:0000259" key="10">
    <source>
        <dbReference type="Pfam" id="PF23559"/>
    </source>
</evidence>
<dbReference type="GO" id="GO:0005524">
    <property type="term" value="F:ATP binding"/>
    <property type="evidence" value="ECO:0007669"/>
    <property type="project" value="UniProtKB-KW"/>
</dbReference>
<evidence type="ECO:0000259" key="8">
    <source>
        <dbReference type="Pfam" id="PF00931"/>
    </source>
</evidence>
<dbReference type="PANTHER" id="PTHR36766:SF56">
    <property type="match status" value="1"/>
</dbReference>
<dbReference type="InterPro" id="IPR042197">
    <property type="entry name" value="Apaf_helical"/>
</dbReference>
<organism evidence="12 13">
    <name type="scientific">Paspalum notatum var. saurae</name>
    <dbReference type="NCBI Taxonomy" id="547442"/>
    <lineage>
        <taxon>Eukaryota</taxon>
        <taxon>Viridiplantae</taxon>
        <taxon>Streptophyta</taxon>
        <taxon>Embryophyta</taxon>
        <taxon>Tracheophyta</taxon>
        <taxon>Spermatophyta</taxon>
        <taxon>Magnoliopsida</taxon>
        <taxon>Liliopsida</taxon>
        <taxon>Poales</taxon>
        <taxon>Poaceae</taxon>
        <taxon>PACMAD clade</taxon>
        <taxon>Panicoideae</taxon>
        <taxon>Andropogonodae</taxon>
        <taxon>Paspaleae</taxon>
        <taxon>Paspalinae</taxon>
        <taxon>Paspalum</taxon>
    </lineage>
</organism>
<keyword evidence="3" id="KW-0677">Repeat</keyword>
<dbReference type="GO" id="GO:0042742">
    <property type="term" value="P:defense response to bacterium"/>
    <property type="evidence" value="ECO:0007669"/>
    <property type="project" value="UniProtKB-ARBA"/>
</dbReference>
<evidence type="ECO:0000313" key="13">
    <source>
        <dbReference type="Proteomes" id="UP001341281"/>
    </source>
</evidence>
<dbReference type="InterPro" id="IPR041118">
    <property type="entry name" value="Rx_N"/>
</dbReference>